<dbReference type="AlphaFoldDB" id="A0A8J6BYD0"/>
<dbReference type="Proteomes" id="UP000717585">
    <property type="component" value="Unassembled WGS sequence"/>
</dbReference>
<proteinExistence type="predicted"/>
<sequence>MHIVIQTFIGTVYDNTGPPRTAERMNYILAHTYLSLVGIGGNTQDRGRQRREFRELILEMANQGLFADMEYVPIEESPRPSMSSYVTTRVLLSPTNACGDSTRSQLRKLTTTSRFLELVSILMYIKSGCNATHELFKLIRSLSARLHMPIISSKAADIFVKQLQVNITKINGLVAALTRPEVAFLGHLVPVESVTVNTTWRWGRNGTKSRLECTNRLTVDEGVDIQPLTDAENVIDFKWVKPMLDLHYETSDEATSHRPELKQTQGVTLGKRLNSSTWDKVDRVWFDAVRYLKQAVRHPEWLESDQPNYVRCKNALGNRVGVTFSPMKILLWLDGWKGGSAAFKLRIYDPTGFTFPNKITPPFRIVEYMGSEGDLLMEESLSRVEKEIERQYTSQIPIRDTGEVTIFDHVIVMGDHAALRHMLSRKSGRPNYPHPCNTIYHKSKALHPIAGRHRLTIKDNLDDKTAYQAEVDDPNRVQDVLAIYGDFTNERMVFENCSVIPLEKIVICPPFMHDSHRLLEQVAHICGSFKKHPTTRGSREEIIQNKLLNLKLGRMSSMRSIDRTVGCNEQSSARVRMAATTKRTTLLSLSAFKISFGSLATSRPCTTRPNL</sequence>
<name>A0A8J6BYD0_9EUKA</name>
<evidence type="ECO:0000313" key="2">
    <source>
        <dbReference type="Proteomes" id="UP000717585"/>
    </source>
</evidence>
<accession>A0A8J6BYD0</accession>
<protein>
    <submittedName>
        <fullName evidence="1">Uncharacterized protein</fullName>
    </submittedName>
</protein>
<gene>
    <name evidence="1" type="ORF">J8273_3996</name>
</gene>
<evidence type="ECO:0000313" key="1">
    <source>
        <dbReference type="EMBL" id="KAG9394356.1"/>
    </source>
</evidence>
<dbReference type="EMBL" id="JAHDYR010000015">
    <property type="protein sequence ID" value="KAG9394356.1"/>
    <property type="molecule type" value="Genomic_DNA"/>
</dbReference>
<organism evidence="1 2">
    <name type="scientific">Carpediemonas membranifera</name>
    <dbReference type="NCBI Taxonomy" id="201153"/>
    <lineage>
        <taxon>Eukaryota</taxon>
        <taxon>Metamonada</taxon>
        <taxon>Carpediemonas-like organisms</taxon>
        <taxon>Carpediemonas</taxon>
    </lineage>
</organism>
<comment type="caution">
    <text evidence="1">The sequence shown here is derived from an EMBL/GenBank/DDBJ whole genome shotgun (WGS) entry which is preliminary data.</text>
</comment>
<keyword evidence="2" id="KW-1185">Reference proteome</keyword>
<reference evidence="1" key="1">
    <citation type="submission" date="2021-05" db="EMBL/GenBank/DDBJ databases">
        <title>A free-living protist that lacks canonical eukaryotic 1 DNA replication and segregation systems.</title>
        <authorList>
            <person name="Salas-Leiva D.E."/>
            <person name="Tromer E.C."/>
            <person name="Curtis B.A."/>
            <person name="Jerlstrom-Hultqvist J."/>
            <person name="Kolisko M."/>
            <person name="Yi Z."/>
            <person name="Salas-Leiva J.S."/>
            <person name="Gallot-Lavallee L."/>
            <person name="Kops G.J.P.L."/>
            <person name="Archibald J.M."/>
            <person name="Simpson A.G.B."/>
            <person name="Roger A.J."/>
        </authorList>
    </citation>
    <scope>NUCLEOTIDE SEQUENCE</scope>
    <source>
        <strain evidence="1">BICM</strain>
    </source>
</reference>